<protein>
    <submittedName>
        <fullName evidence="1">Uncharacterized protein</fullName>
    </submittedName>
</protein>
<dbReference type="EMBL" id="AFZZ01000189">
    <property type="protein sequence ID" value="EHJ38071.1"/>
    <property type="molecule type" value="Genomic_DNA"/>
</dbReference>
<comment type="caution">
    <text evidence="1">The sequence shown here is derived from an EMBL/GenBank/DDBJ whole genome shotgun (WGS) entry which is preliminary data.</text>
</comment>
<dbReference type="PATRIC" id="fig|1002367.3.peg.1796"/>
<name>G6B008_9BACT</name>
<evidence type="ECO:0000313" key="2">
    <source>
        <dbReference type="Proteomes" id="UP000004407"/>
    </source>
</evidence>
<dbReference type="AlphaFoldDB" id="G6B008"/>
<evidence type="ECO:0000313" key="1">
    <source>
        <dbReference type="EMBL" id="EHJ38071.1"/>
    </source>
</evidence>
<sequence>MKIERVTNITEWINAINPGEVKSAYLPCDKVQSLNCLASRHNQGRGKQRGKFVHYHYCSDLEVATIICETREDYLTNKENGEENSWKTQIPKDFR</sequence>
<gene>
    <name evidence="1" type="ORF">HMPREF0673_02225</name>
</gene>
<reference evidence="1 2" key="1">
    <citation type="submission" date="2011-08" db="EMBL/GenBank/DDBJ databases">
        <authorList>
            <person name="Weinstock G."/>
            <person name="Sodergren E."/>
            <person name="Clifton S."/>
            <person name="Fulton L."/>
            <person name="Fulton B."/>
            <person name="Courtney L."/>
            <person name="Fronick C."/>
            <person name="Harrison M."/>
            <person name="Strong C."/>
            <person name="Farmer C."/>
            <person name="Delahaunty K."/>
            <person name="Markovic C."/>
            <person name="Hall O."/>
            <person name="Minx P."/>
            <person name="Tomlinson C."/>
            <person name="Mitreva M."/>
            <person name="Hou S."/>
            <person name="Chen J."/>
            <person name="Wollam A."/>
            <person name="Pepin K.H."/>
            <person name="Johnson M."/>
            <person name="Bhonagiri V."/>
            <person name="Zhang X."/>
            <person name="Suruliraj S."/>
            <person name="Warren W."/>
            <person name="Chinwalla A."/>
            <person name="Mardis E.R."/>
            <person name="Wilson R.K."/>
        </authorList>
    </citation>
    <scope>NUCLEOTIDE SEQUENCE [LARGE SCALE GENOMIC DNA]</scope>
    <source>
        <strain evidence="1 2">DSM 18206</strain>
    </source>
</reference>
<dbReference type="Proteomes" id="UP000004407">
    <property type="component" value="Unassembled WGS sequence"/>
</dbReference>
<proteinExistence type="predicted"/>
<dbReference type="HOGENOM" id="CLU_2370492_0_0_10"/>
<accession>G6B008</accession>
<organism evidence="1 2">
    <name type="scientific">Leyella stercorea DSM 18206</name>
    <dbReference type="NCBI Taxonomy" id="1002367"/>
    <lineage>
        <taxon>Bacteria</taxon>
        <taxon>Pseudomonadati</taxon>
        <taxon>Bacteroidota</taxon>
        <taxon>Bacteroidia</taxon>
        <taxon>Bacteroidales</taxon>
        <taxon>Prevotellaceae</taxon>
        <taxon>Leyella</taxon>
    </lineage>
</organism>